<organism evidence="4 5">
    <name type="scientific">Polarella glacialis</name>
    <name type="common">Dinoflagellate</name>
    <dbReference type="NCBI Taxonomy" id="89957"/>
    <lineage>
        <taxon>Eukaryota</taxon>
        <taxon>Sar</taxon>
        <taxon>Alveolata</taxon>
        <taxon>Dinophyceae</taxon>
        <taxon>Suessiales</taxon>
        <taxon>Suessiaceae</taxon>
        <taxon>Polarella</taxon>
    </lineage>
</organism>
<evidence type="ECO:0000313" key="4">
    <source>
        <dbReference type="EMBL" id="CAE8725375.1"/>
    </source>
</evidence>
<feature type="domain" description="GMP phosphodiesterase delta subunit" evidence="3">
    <location>
        <begin position="536"/>
        <end position="674"/>
    </location>
</feature>
<proteinExistence type="inferred from homology"/>
<dbReference type="SUPFAM" id="SSF81296">
    <property type="entry name" value="E set domains"/>
    <property type="match status" value="1"/>
</dbReference>
<dbReference type="AlphaFoldDB" id="A0A813LE28"/>
<evidence type="ECO:0000256" key="2">
    <source>
        <dbReference type="SAM" id="MobiDB-lite"/>
    </source>
</evidence>
<dbReference type="Pfam" id="PF05351">
    <property type="entry name" value="GMP_PDE_delta"/>
    <property type="match status" value="1"/>
</dbReference>
<dbReference type="Gene3D" id="2.70.50.40">
    <property type="entry name" value="GMP phosphodiesterase, delta subunit"/>
    <property type="match status" value="1"/>
</dbReference>
<protein>
    <recommendedName>
        <fullName evidence="3">GMP phosphodiesterase delta subunit domain-containing protein</fullName>
    </recommendedName>
</protein>
<sequence>MMDEEEQVLVKAGPELFTELLRVYAVADVDDYYKNGAWRDEMMRNDWQLIVAHRKEAGAPEPPPLEEVKVPELPGPTGASSGMIAGLLASKLGVPAAAAGGAAAAVAPGSVDAELRLIGLFVAKWKLDDTRTKTMLAKQLPQRRRYVIANFKVSEECADSTKVLEEYIAACEKSSAWGEPGSVATMLRAGIASSPAVVGLQSGVKRSLSAALQGGGAPEDPMKRLRMMSQSAASPAASMLSRMAVASTAWKPAPAPAPAASGSWSGAGAATSWSGAGAATSWSGAGSAASATSWSGKGAVAASPSWAGKGAVAASPSWAGKGAVAPSPSWAVNRAAATSGSWSGAGASAASGSWKGSGAATANTSRSLLNNALGGGQAGWAQSQSVPTRPVSSLGQQVSSYGTPPSYGGYGAKGGAGAWSAGGKPAASSIMRSALVVACLVLLAAGLPSADPSDDFFCWTCSSLCLGLWVDIFDERDLAKKPSAIGLWLVTGIPACQDLSNLSALLEGQRAMETVRVYAPLDDAAGGAEDEARLQAIREGFGINWMNMRDASTGQILWEHHDWDFNQGETEAQVPRDILKCRQVSRELNFSSVEIMNSLRLVQSVIFKDELLEEWNFQFGFVIPNSTNTWQQTIEAAEEEEMIPAELLSGNVVIETTFLDGDSVIMTQKVRIFYV</sequence>
<dbReference type="GO" id="GO:0005737">
    <property type="term" value="C:cytoplasm"/>
    <property type="evidence" value="ECO:0007669"/>
    <property type="project" value="TreeGrafter"/>
</dbReference>
<evidence type="ECO:0000256" key="1">
    <source>
        <dbReference type="ARBA" id="ARBA00008102"/>
    </source>
</evidence>
<accession>A0A813LE28</accession>
<dbReference type="EMBL" id="CAJNNW010035061">
    <property type="protein sequence ID" value="CAE8725375.1"/>
    <property type="molecule type" value="Genomic_DNA"/>
</dbReference>
<gene>
    <name evidence="4" type="ORF">PGLA2088_LOCUS44092</name>
</gene>
<dbReference type="InterPro" id="IPR008015">
    <property type="entry name" value="PDED_dom"/>
</dbReference>
<dbReference type="PANTHER" id="PTHR12976:SF0">
    <property type="entry name" value="RETINAL ROD RHODOPSIN-SENSITIVE CGMP 3',5'-CYCLIC PHOSPHODIESTERASE SUBUNIT DELTA"/>
    <property type="match status" value="1"/>
</dbReference>
<name>A0A813LE28_POLGL</name>
<feature type="compositionally biased region" description="Polar residues" evidence="2">
    <location>
        <begin position="386"/>
        <end position="398"/>
    </location>
</feature>
<feature type="region of interest" description="Disordered" evidence="2">
    <location>
        <begin position="379"/>
        <end position="398"/>
    </location>
</feature>
<comment type="similarity">
    <text evidence="1">Belongs to the PDE6D/unc-119 family.</text>
</comment>
<reference evidence="4" key="1">
    <citation type="submission" date="2021-02" db="EMBL/GenBank/DDBJ databases">
        <authorList>
            <person name="Dougan E. K."/>
            <person name="Rhodes N."/>
            <person name="Thang M."/>
            <person name="Chan C."/>
        </authorList>
    </citation>
    <scope>NUCLEOTIDE SEQUENCE</scope>
</reference>
<dbReference type="Proteomes" id="UP000626109">
    <property type="component" value="Unassembled WGS sequence"/>
</dbReference>
<dbReference type="InterPro" id="IPR014756">
    <property type="entry name" value="Ig_E-set"/>
</dbReference>
<dbReference type="InterPro" id="IPR037036">
    <property type="entry name" value="PDED_dom_sf"/>
</dbReference>
<comment type="caution">
    <text evidence="4">The sequence shown here is derived from an EMBL/GenBank/DDBJ whole genome shotgun (WGS) entry which is preliminary data.</text>
</comment>
<evidence type="ECO:0000313" key="5">
    <source>
        <dbReference type="Proteomes" id="UP000626109"/>
    </source>
</evidence>
<dbReference type="PANTHER" id="PTHR12976">
    <property type="entry name" value="RETINAL ROD RHODOPSIN-SENSITIVE CGMP 3',5'-CYCLIC PHOSPHODIESTERASE DELTA-SUBUNIT"/>
    <property type="match status" value="1"/>
</dbReference>
<evidence type="ECO:0000259" key="3">
    <source>
        <dbReference type="Pfam" id="PF05351"/>
    </source>
</evidence>